<dbReference type="GO" id="GO:0005813">
    <property type="term" value="C:centrosome"/>
    <property type="evidence" value="ECO:0007669"/>
    <property type="project" value="Ensembl"/>
</dbReference>
<feature type="compositionally biased region" description="Polar residues" evidence="6">
    <location>
        <begin position="463"/>
        <end position="484"/>
    </location>
</feature>
<dbReference type="Proteomes" id="UP000694724">
    <property type="component" value="Unplaced"/>
</dbReference>
<reference evidence="8" key="2">
    <citation type="submission" date="2025-05" db="UniProtKB">
        <authorList>
            <consortium name="Ensembl"/>
        </authorList>
    </citation>
    <scope>IDENTIFICATION</scope>
</reference>
<dbReference type="CTD" id="150468"/>
<evidence type="ECO:0000256" key="2">
    <source>
        <dbReference type="ARBA" id="ARBA00009468"/>
    </source>
</evidence>
<feature type="compositionally biased region" description="Polar residues" evidence="6">
    <location>
        <begin position="67"/>
        <end position="79"/>
    </location>
</feature>
<comment type="subcellular location">
    <subcellularLocation>
        <location evidence="1">Cytoplasm</location>
        <location evidence="1">Cytoskeleton</location>
    </subcellularLocation>
</comment>
<dbReference type="GO" id="GO:0005829">
    <property type="term" value="C:cytosol"/>
    <property type="evidence" value="ECO:0007669"/>
    <property type="project" value="Ensembl"/>
</dbReference>
<feature type="region of interest" description="Disordered" evidence="6">
    <location>
        <begin position="67"/>
        <end position="158"/>
    </location>
</feature>
<protein>
    <submittedName>
        <fullName evidence="8">Cytoskeleton associated protein 2 like</fullName>
    </submittedName>
</protein>
<feature type="domain" description="Cytoskeleton-associated protein 2 C-terminal" evidence="7">
    <location>
        <begin position="704"/>
        <end position="760"/>
    </location>
</feature>
<keyword evidence="3" id="KW-0963">Cytoplasm</keyword>
<sequence>MRVGARAARLPYLQARPLKKNCHWRIMVRPGLSAAAEERRKKLQEYLAAKGKLKCQNTKPYLRAKNNCPTLPPSKSTIRPQKDVTNHDALPAKAARPISSKLQSRPANITESQRPKLEPPKLLGKRLTAGCVSSNPTCKPSRSSQQQHAFRSSTTGELSRKTVQLLNTQELKTTKQQVTDQGIAKYTDSVDNTQVENESSDSCLKEMNKENLPQTLPDSERKPDPELRTLSKPEANQSKRSLVPTKQSLGKRSVNSAVLKERANKQFVGKTQIRIPPVTSQQHCRRADLSRPEGKTPKTVPSHYVQTLNRTQASKKLMAKDIKNMKVNRGKYERPNETKLQSCPMTEQKEKPNKPRTYPSVLQGCNNRHPNIKQDHKPTQACVRPRTSYVLQKSKTVNQRPNLTLGRFNSVVPSTPSIKANGTNGNKYNNSCQQKTWTLDSKSKRALPQNCFLNKTAPRIQAGGTTINGRRVPNGTQPNPNVKKTTAEDRRKQLEEWQKSKGKIYKRPPMELKTKRKIIEEMNISFWKSMEKEEEEKKAQLELSNKINNTLTECLQLIEGGVRSNEISAILSSIPEAEKFAKFWICKAKLLANKGTFDVIGLYEEAIRNGATPIQELREVVLSILQDPNRTTEGITSNSLIAETNRTSIDELAEKTESGKSCLSPKEGEQVTATPQITTSEQAPHPGIKLQIAPIPRMGGMPEVQDMKLITPVRRSARIERAVSRYPEMLQEHDLVVASLNELLEVEETDCFIFRKNEALPVTLGFPTLES</sequence>
<dbReference type="ExpressionAtlas" id="A0A4X1UYM4">
    <property type="expression patterns" value="baseline and differential"/>
</dbReference>
<dbReference type="Pfam" id="PF15297">
    <property type="entry name" value="CKAP2_C"/>
    <property type="match status" value="2"/>
</dbReference>
<dbReference type="Proteomes" id="UP000694720">
    <property type="component" value="Unplaced"/>
</dbReference>
<dbReference type="RefSeq" id="XP_020942679.1">
    <property type="nucleotide sequence ID" value="XM_021087020.1"/>
</dbReference>
<organism evidence="8 9">
    <name type="scientific">Sus scrofa</name>
    <name type="common">Pig</name>
    <dbReference type="NCBI Taxonomy" id="9823"/>
    <lineage>
        <taxon>Eukaryota</taxon>
        <taxon>Metazoa</taxon>
        <taxon>Chordata</taxon>
        <taxon>Craniata</taxon>
        <taxon>Vertebrata</taxon>
        <taxon>Euteleostomi</taxon>
        <taxon>Mammalia</taxon>
        <taxon>Eutheria</taxon>
        <taxon>Laurasiatheria</taxon>
        <taxon>Artiodactyla</taxon>
        <taxon>Suina</taxon>
        <taxon>Suidae</taxon>
        <taxon>Sus</taxon>
    </lineage>
</organism>
<dbReference type="Ensembl" id="ENSSSCT00025005760.1">
    <property type="protein sequence ID" value="ENSSSCP00025002288.1"/>
    <property type="gene ID" value="ENSSSCG00025004317.1"/>
</dbReference>
<feature type="compositionally biased region" description="Polar residues" evidence="6">
    <location>
        <begin position="234"/>
        <end position="256"/>
    </location>
</feature>
<comment type="similarity">
    <text evidence="2">Belongs to the CKAP2 family.</text>
</comment>
<dbReference type="Ensembl" id="ENSSSCT00045035291.1">
    <property type="protein sequence ID" value="ENSSSCP00045024496.1"/>
    <property type="gene ID" value="ENSSSCG00045020686.1"/>
</dbReference>
<keyword evidence="5" id="KW-0206">Cytoskeleton</keyword>
<dbReference type="InterPro" id="IPR052855">
    <property type="entry name" value="CKAP2-like"/>
</dbReference>
<dbReference type="GO" id="GO:0072686">
    <property type="term" value="C:mitotic spindle"/>
    <property type="evidence" value="ECO:0007669"/>
    <property type="project" value="Ensembl"/>
</dbReference>
<keyword evidence="4" id="KW-0597">Phosphoprotein</keyword>
<dbReference type="AlphaFoldDB" id="A0A4X1UYM4"/>
<feature type="region of interest" description="Disordered" evidence="6">
    <location>
        <begin position="278"/>
        <end position="301"/>
    </location>
</feature>
<dbReference type="OrthoDB" id="6288182at2759"/>
<dbReference type="InterPro" id="IPR029197">
    <property type="entry name" value="CKAP2_C"/>
</dbReference>
<dbReference type="Proteomes" id="UP000694727">
    <property type="component" value="Unplaced"/>
</dbReference>
<evidence type="ECO:0000256" key="6">
    <source>
        <dbReference type="SAM" id="MobiDB-lite"/>
    </source>
</evidence>
<dbReference type="Ensembl" id="ENSSSCT00070042154.1">
    <property type="protein sequence ID" value="ENSSSCP00070035427.1"/>
    <property type="gene ID" value="ENSSSCG00070021139.1"/>
</dbReference>
<reference evidence="8 9" key="1">
    <citation type="submission" date="2017-08" db="EMBL/GenBank/DDBJ databases">
        <title>USMARCv1.0.</title>
        <authorList>
            <person name="Hannum G.I."/>
            <person name="Koren S."/>
            <person name="Schroeder S.G."/>
            <person name="Chin S.C."/>
            <person name="Nonneman D.J."/>
            <person name="Becker S.A."/>
            <person name="Rosen B.D."/>
            <person name="Bickhart D.M."/>
            <person name="Putnam N.H."/>
            <person name="Green R.E."/>
            <person name="Tuggle C.K."/>
            <person name="Liu H."/>
            <person name="Rohrer G.A."/>
            <person name="Warr A."/>
            <person name="Hall R."/>
            <person name="Kim K."/>
            <person name="Hume D.A."/>
            <person name="Talbot R."/>
            <person name="Chow W."/>
            <person name="Howe K."/>
            <person name="Schwartz A.S."/>
            <person name="Watson M."/>
            <person name="Archibald A.L."/>
            <person name="Phillippy A.M."/>
            <person name="Smith T.P.L."/>
        </authorList>
    </citation>
    <scope>NUCLEOTIDE SEQUENCE [LARGE SCALE GENOMIC DNA]</scope>
</reference>
<feature type="region of interest" description="Disordered" evidence="6">
    <location>
        <begin position="334"/>
        <end position="357"/>
    </location>
</feature>
<dbReference type="KEGG" id="ssc:100516489"/>
<feature type="compositionally biased region" description="Polar residues" evidence="6">
    <location>
        <begin position="189"/>
        <end position="202"/>
    </location>
</feature>
<feature type="compositionally biased region" description="Polar residues" evidence="6">
    <location>
        <begin position="131"/>
        <end position="158"/>
    </location>
</feature>
<evidence type="ECO:0000259" key="7">
    <source>
        <dbReference type="Pfam" id="PF15297"/>
    </source>
</evidence>
<dbReference type="Proteomes" id="UP000314985">
    <property type="component" value="Chromosome 3"/>
</dbReference>
<evidence type="ECO:0000313" key="8">
    <source>
        <dbReference type="Ensembl" id="ENSSSCP00070035427.1"/>
    </source>
</evidence>
<feature type="compositionally biased region" description="Polar residues" evidence="6">
    <location>
        <begin position="100"/>
        <end position="112"/>
    </location>
</feature>
<name>A0A4X1UYM4_PIG</name>
<feature type="compositionally biased region" description="Basic and acidic residues" evidence="6">
    <location>
        <begin position="285"/>
        <end position="296"/>
    </location>
</feature>
<dbReference type="Ensembl" id="ENSSSCT00065087605.1">
    <property type="protein sequence ID" value="ENSSSCP00065038323.1"/>
    <property type="gene ID" value="ENSSSCG00065063833.1"/>
</dbReference>
<evidence type="ECO:0000256" key="1">
    <source>
        <dbReference type="ARBA" id="ARBA00004245"/>
    </source>
</evidence>
<dbReference type="PANTHER" id="PTHR47078">
    <property type="entry name" value="CYTOSKELETON-ASSOCIATED PROTEIN 2-LIKE"/>
    <property type="match status" value="1"/>
</dbReference>
<evidence type="ECO:0000256" key="5">
    <source>
        <dbReference type="ARBA" id="ARBA00023212"/>
    </source>
</evidence>
<accession>A0A4X1UYM4</accession>
<dbReference type="Proteomes" id="UP000694728">
    <property type="component" value="Unplaced"/>
</dbReference>
<feature type="region of interest" description="Disordered" evidence="6">
    <location>
        <begin position="463"/>
        <end position="489"/>
    </location>
</feature>
<evidence type="ECO:0000256" key="3">
    <source>
        <dbReference type="ARBA" id="ARBA00022490"/>
    </source>
</evidence>
<evidence type="ECO:0000256" key="4">
    <source>
        <dbReference type="ARBA" id="ARBA00022553"/>
    </source>
</evidence>
<feature type="domain" description="Cytoskeleton-associated protein 2 C-terminal" evidence="7">
    <location>
        <begin position="481"/>
        <end position="656"/>
    </location>
</feature>
<dbReference type="Proteomes" id="UP000694725">
    <property type="component" value="Unplaced"/>
</dbReference>
<dbReference type="Ensembl" id="ENSSSCT00035049369.1">
    <property type="protein sequence ID" value="ENSSSCP00035019762.1"/>
    <property type="gene ID" value="ENSSSCG00035037235.1"/>
</dbReference>
<gene>
    <name evidence="8" type="primary">CKAP2L</name>
</gene>
<dbReference type="GeneID" id="100516489"/>
<dbReference type="PANTHER" id="PTHR47078:SF1">
    <property type="entry name" value="CYTOSKELETON-ASSOCIATED PROTEIN 2-LIKE"/>
    <property type="match status" value="1"/>
</dbReference>
<proteinExistence type="inferred from homology"/>
<dbReference type="Ensembl" id="ENSSSCT00055010473.1">
    <property type="protein sequence ID" value="ENSSSCP00055008268.1"/>
    <property type="gene ID" value="ENSSSCG00055005378.1"/>
</dbReference>
<feature type="compositionally biased region" description="Basic and acidic residues" evidence="6">
    <location>
        <begin position="218"/>
        <end position="231"/>
    </location>
</feature>
<evidence type="ECO:0000313" key="9">
    <source>
        <dbReference type="Proteomes" id="UP000314985"/>
    </source>
</evidence>
<feature type="region of interest" description="Disordered" evidence="6">
    <location>
        <begin position="189"/>
        <end position="256"/>
    </location>
</feature>
<dbReference type="GO" id="GO:0005929">
    <property type="term" value="C:cilium"/>
    <property type="evidence" value="ECO:0007669"/>
    <property type="project" value="Ensembl"/>
</dbReference>